<name>A0A6N4VI50_9MYCO</name>
<gene>
    <name evidence="1" type="ORF">MPOR_46860</name>
</gene>
<evidence type="ECO:0000313" key="1">
    <source>
        <dbReference type="EMBL" id="BBX53660.1"/>
    </source>
</evidence>
<dbReference type="AlphaFoldDB" id="A0A6N4VI50"/>
<dbReference type="KEGG" id="mpof:MPOR_46860"/>
<proteinExistence type="predicted"/>
<dbReference type="Proteomes" id="UP000466785">
    <property type="component" value="Chromosome"/>
</dbReference>
<evidence type="ECO:0000313" key="2">
    <source>
        <dbReference type="Proteomes" id="UP000466785"/>
    </source>
</evidence>
<accession>A0A6N4VI50</accession>
<reference evidence="1 2" key="1">
    <citation type="journal article" date="2019" name="Emerg. Microbes Infect.">
        <title>Comprehensive subspecies identification of 175 nontuberculous mycobacteria species based on 7547 genomic profiles.</title>
        <authorList>
            <person name="Matsumoto Y."/>
            <person name="Kinjo T."/>
            <person name="Motooka D."/>
            <person name="Nabeya D."/>
            <person name="Jung N."/>
            <person name="Uechi K."/>
            <person name="Horii T."/>
            <person name="Iida T."/>
            <person name="Fujita J."/>
            <person name="Nakamura S."/>
        </authorList>
    </citation>
    <scope>NUCLEOTIDE SEQUENCE [LARGE SCALE GENOMIC DNA]</scope>
    <source>
        <strain evidence="1 2">JCM 12603</strain>
    </source>
</reference>
<dbReference type="EMBL" id="AP022570">
    <property type="protein sequence ID" value="BBX53660.1"/>
    <property type="molecule type" value="Genomic_DNA"/>
</dbReference>
<keyword evidence="2" id="KW-1185">Reference proteome</keyword>
<dbReference type="RefSeq" id="WP_163678118.1">
    <property type="nucleotide sequence ID" value="NZ_AP022570.1"/>
</dbReference>
<protein>
    <submittedName>
        <fullName evidence="1">Uncharacterized protein</fullName>
    </submittedName>
</protein>
<sequence length="85" mass="9541">MSAVGIVVLLVAALGVGYLAGRRANPRVPTWQQRTSRTVLGRQALVLALLMAVSQVERSTHRRLRQTARREPAMSVNRLRRLARR</sequence>
<organism evidence="1 2">
    <name type="scientific">Mycolicibacterium poriferae</name>
    <dbReference type="NCBI Taxonomy" id="39694"/>
    <lineage>
        <taxon>Bacteria</taxon>
        <taxon>Bacillati</taxon>
        <taxon>Actinomycetota</taxon>
        <taxon>Actinomycetes</taxon>
        <taxon>Mycobacteriales</taxon>
        <taxon>Mycobacteriaceae</taxon>
        <taxon>Mycolicibacterium</taxon>
    </lineage>
</organism>